<dbReference type="Pfam" id="PF08356">
    <property type="entry name" value="EF_assoc_2"/>
    <property type="match status" value="1"/>
</dbReference>
<evidence type="ECO:0000256" key="6">
    <source>
        <dbReference type="ARBA" id="ARBA00022741"/>
    </source>
</evidence>
<dbReference type="FunFam" id="1.10.238.10:FF:000011">
    <property type="entry name" value="Mitochondrial Rho GTPase"/>
    <property type="match status" value="1"/>
</dbReference>
<evidence type="ECO:0000313" key="18">
    <source>
        <dbReference type="Proteomes" id="UP001152799"/>
    </source>
</evidence>
<evidence type="ECO:0000256" key="12">
    <source>
        <dbReference type="ARBA" id="ARBA00023134"/>
    </source>
</evidence>
<feature type="domain" description="Miro" evidence="16">
    <location>
        <begin position="420"/>
        <end position="585"/>
    </location>
</feature>
<keyword evidence="3" id="KW-0812">Transmembrane</keyword>
<evidence type="ECO:0000256" key="3">
    <source>
        <dbReference type="ARBA" id="ARBA00022692"/>
    </source>
</evidence>
<keyword evidence="13 14" id="KW-0472">Membrane</keyword>
<dbReference type="InterPro" id="IPR001806">
    <property type="entry name" value="Small_GTPase"/>
</dbReference>
<dbReference type="InterPro" id="IPR005225">
    <property type="entry name" value="Small_GTP-bd"/>
</dbReference>
<keyword evidence="9 14" id="KW-0106">Calcium</keyword>
<evidence type="ECO:0000256" key="14">
    <source>
        <dbReference type="PIRNR" id="PIRNR037488"/>
    </source>
</evidence>
<dbReference type="Gene3D" id="1.10.238.10">
    <property type="entry name" value="EF-hand"/>
    <property type="match status" value="2"/>
</dbReference>
<dbReference type="SUPFAM" id="SSF47473">
    <property type="entry name" value="EF-hand"/>
    <property type="match status" value="1"/>
</dbReference>
<dbReference type="InterPro" id="IPR013567">
    <property type="entry name" value="EF_hand_assoc_2"/>
</dbReference>
<evidence type="ECO:0000256" key="7">
    <source>
        <dbReference type="ARBA" id="ARBA00022787"/>
    </source>
</evidence>
<dbReference type="InterPro" id="IPR027417">
    <property type="entry name" value="P-loop_NTPase"/>
</dbReference>
<dbReference type="InterPro" id="IPR021181">
    <property type="entry name" value="Miro"/>
</dbReference>
<comment type="function">
    <text evidence="14">Mitochondrial GTPase involved in mitochondrial trafficking. Probably involved in control of anterograde transport of mitochondria and their subcellular distribution.</text>
</comment>
<dbReference type="InterPro" id="IPR013566">
    <property type="entry name" value="EF_hand_assoc_1"/>
</dbReference>
<dbReference type="CDD" id="cd01892">
    <property type="entry name" value="Miro2"/>
    <property type="match status" value="1"/>
</dbReference>
<keyword evidence="10" id="KW-1133">Transmembrane helix</keyword>
<keyword evidence="5" id="KW-0677">Repeat</keyword>
<name>A0A9N9QK10_9CUCU</name>
<evidence type="ECO:0000256" key="4">
    <source>
        <dbReference type="ARBA" id="ARBA00022723"/>
    </source>
</evidence>
<dbReference type="PIRSF" id="PIRSF037488">
    <property type="entry name" value="Mt_Rho_GTPase"/>
    <property type="match status" value="1"/>
</dbReference>
<keyword evidence="6 14" id="KW-0547">Nucleotide-binding</keyword>
<dbReference type="OrthoDB" id="10020961at2759"/>
<dbReference type="FunFam" id="3.40.50.300:FF:000170">
    <property type="entry name" value="Mitochondrial Rho GTPase"/>
    <property type="match status" value="1"/>
</dbReference>
<dbReference type="GO" id="GO:0005741">
    <property type="term" value="C:mitochondrial outer membrane"/>
    <property type="evidence" value="ECO:0007669"/>
    <property type="project" value="UniProtKB-SubCell"/>
</dbReference>
<dbReference type="NCBIfam" id="TIGR00231">
    <property type="entry name" value="small_GTP"/>
    <property type="match status" value="1"/>
</dbReference>
<dbReference type="PROSITE" id="PS51423">
    <property type="entry name" value="MIRO"/>
    <property type="match status" value="2"/>
</dbReference>
<dbReference type="EMBL" id="OU892277">
    <property type="protein sequence ID" value="CAG9760786.1"/>
    <property type="molecule type" value="Genomic_DNA"/>
</dbReference>
<evidence type="ECO:0000256" key="8">
    <source>
        <dbReference type="ARBA" id="ARBA00022801"/>
    </source>
</evidence>
<dbReference type="SMART" id="SM00173">
    <property type="entry name" value="RAS"/>
    <property type="match status" value="1"/>
</dbReference>
<keyword evidence="18" id="KW-1185">Reference proteome</keyword>
<dbReference type="Pfam" id="PF08355">
    <property type="entry name" value="EF_assoc_1"/>
    <property type="match status" value="1"/>
</dbReference>
<keyword evidence="7 14" id="KW-1000">Mitochondrion outer membrane</keyword>
<sequence>MVIKPIVKRNVRILLVGDQGVGKTSLILSLVSEEFPENVPSKAEEITIPADVTPEQVPTNIVDYSSSEQSEAELNESIRRASVVCIVYAVDDDESIERISSYWMPLIRQNYPDTQCPVVLVGNKIDVVDYSTIDGIYEVMEEFCEIETCIECSAKTLKNISEMFYYAQKAVLHPTSPIYSVEKADLTDSCKRALTRIFKICDIDCDGLLNDIELNNFQSRCFNAPLQPQVLDDVKAVLRKNLEEGVSQNSVTLKGFLYLHSLFVQRGRNETTWTVLRRFGYNDNLNMSKDYLYPSIKVPSGCTTELSHRGHQFLTHIFERFDKDRDKALSPSEFEELFSTCPTPAWPPDVGDMVETNEKGWITYQGYMCEWALMTLVDLPRTFEYLAYLGYNIYENESQLSAVMVTREKKLDLAKKQSSRNVYQCHVIGPSSSGKSTFCRSFVKNYDDPASLLTEIGSTPNCTISTVQVYGQEKTMVLRDINVRNVSDPLLPHEVQCDVACLVYDINNQKSFEYIARIYIKYFADSKIPVLIVACKDDLEEVRQEYLLQPATFCQKYKILPPQRFSVKGQFRKDVFVKLATMAAFPRFQAAWILFYKRSPLRRMVHMLLLRPQPSEWLNEFCRNFREFGVISNDPSIWWKAGLSLAAVTALGLLVAKVLHISNKIR</sequence>
<proteinExistence type="inferred from homology"/>
<gene>
    <name evidence="17" type="ORF">CEUTPL_LOCUS1507</name>
</gene>
<evidence type="ECO:0000259" key="15">
    <source>
        <dbReference type="PROSITE" id="PS50222"/>
    </source>
</evidence>
<dbReference type="Proteomes" id="UP001152799">
    <property type="component" value="Chromosome 1"/>
</dbReference>
<keyword evidence="4" id="KW-0479">Metal-binding</keyword>
<organism evidence="17 18">
    <name type="scientific">Ceutorhynchus assimilis</name>
    <name type="common">cabbage seed weevil</name>
    <dbReference type="NCBI Taxonomy" id="467358"/>
    <lineage>
        <taxon>Eukaryota</taxon>
        <taxon>Metazoa</taxon>
        <taxon>Ecdysozoa</taxon>
        <taxon>Arthropoda</taxon>
        <taxon>Hexapoda</taxon>
        <taxon>Insecta</taxon>
        <taxon>Pterygota</taxon>
        <taxon>Neoptera</taxon>
        <taxon>Endopterygota</taxon>
        <taxon>Coleoptera</taxon>
        <taxon>Polyphaga</taxon>
        <taxon>Cucujiformia</taxon>
        <taxon>Curculionidae</taxon>
        <taxon>Ceutorhynchinae</taxon>
        <taxon>Ceutorhynchus</taxon>
    </lineage>
</organism>
<dbReference type="GO" id="GO:0003924">
    <property type="term" value="F:GTPase activity"/>
    <property type="evidence" value="ECO:0007669"/>
    <property type="project" value="InterPro"/>
</dbReference>
<evidence type="ECO:0000256" key="5">
    <source>
        <dbReference type="ARBA" id="ARBA00022737"/>
    </source>
</evidence>
<dbReference type="PROSITE" id="PS50222">
    <property type="entry name" value="EF_HAND_2"/>
    <property type="match status" value="1"/>
</dbReference>
<keyword evidence="12 14" id="KW-0342">GTP-binding</keyword>
<dbReference type="InterPro" id="IPR052266">
    <property type="entry name" value="Miro-EF-hand_domain"/>
</dbReference>
<evidence type="ECO:0000256" key="9">
    <source>
        <dbReference type="ARBA" id="ARBA00022837"/>
    </source>
</evidence>
<comment type="subcellular location">
    <subcellularLocation>
        <location evidence="1 14">Mitochondrion outer membrane</location>
        <topology evidence="1 14">Single-pass type IV membrane protein</topology>
    </subcellularLocation>
</comment>
<dbReference type="SMART" id="SM00175">
    <property type="entry name" value="RAB"/>
    <property type="match status" value="1"/>
</dbReference>
<evidence type="ECO:0000259" key="16">
    <source>
        <dbReference type="PROSITE" id="PS51423"/>
    </source>
</evidence>
<dbReference type="PANTHER" id="PTHR46819:SF1">
    <property type="entry name" value="EF-HAND CALCIUM-BINDING DOMAIN-CONTAINING PROTEIN 7"/>
    <property type="match status" value="1"/>
</dbReference>
<dbReference type="Pfam" id="PF00071">
    <property type="entry name" value="Ras"/>
    <property type="match status" value="2"/>
</dbReference>
<reference evidence="17" key="1">
    <citation type="submission" date="2022-01" db="EMBL/GenBank/DDBJ databases">
        <authorList>
            <person name="King R."/>
        </authorList>
    </citation>
    <scope>NUCLEOTIDE SEQUENCE</scope>
</reference>
<dbReference type="GO" id="GO:0005509">
    <property type="term" value="F:calcium ion binding"/>
    <property type="evidence" value="ECO:0007669"/>
    <property type="project" value="InterPro"/>
</dbReference>
<feature type="domain" description="EF-hand" evidence="15">
    <location>
        <begin position="309"/>
        <end position="344"/>
    </location>
</feature>
<dbReference type="PROSITE" id="PS51419">
    <property type="entry name" value="RAB"/>
    <property type="match status" value="1"/>
</dbReference>
<protein>
    <recommendedName>
        <fullName evidence="14">Mitochondrial Rho GTPase</fullName>
        <ecNumber evidence="14">3.6.5.-</ecNumber>
    </recommendedName>
</protein>
<dbReference type="InterPro" id="IPR020860">
    <property type="entry name" value="MIRO_dom"/>
</dbReference>
<dbReference type="InterPro" id="IPR018247">
    <property type="entry name" value="EF_Hand_1_Ca_BS"/>
</dbReference>
<evidence type="ECO:0000256" key="10">
    <source>
        <dbReference type="ARBA" id="ARBA00022989"/>
    </source>
</evidence>
<dbReference type="FunFam" id="3.40.50.300:FF:001271">
    <property type="entry name" value="Mitochondrial Rho GTPase"/>
    <property type="match status" value="1"/>
</dbReference>
<evidence type="ECO:0000256" key="2">
    <source>
        <dbReference type="ARBA" id="ARBA00007981"/>
    </source>
</evidence>
<dbReference type="GO" id="GO:0005525">
    <property type="term" value="F:GTP binding"/>
    <property type="evidence" value="ECO:0007669"/>
    <property type="project" value="UniProtKB-KW"/>
</dbReference>
<dbReference type="InterPro" id="IPR002048">
    <property type="entry name" value="EF_hand_dom"/>
</dbReference>
<comment type="similarity">
    <text evidence="2 14">Belongs to the mitochondrial Rho GTPase family.</text>
</comment>
<evidence type="ECO:0000313" key="17">
    <source>
        <dbReference type="EMBL" id="CAG9760786.1"/>
    </source>
</evidence>
<dbReference type="SMART" id="SM00174">
    <property type="entry name" value="RHO"/>
    <property type="match status" value="1"/>
</dbReference>
<dbReference type="PANTHER" id="PTHR46819">
    <property type="entry name" value="EF-HAND CALCIUM-BINDING DOMAIN-CONTAINING PROTEIN 7"/>
    <property type="match status" value="1"/>
</dbReference>
<dbReference type="AlphaFoldDB" id="A0A9N9QK10"/>
<evidence type="ECO:0000256" key="11">
    <source>
        <dbReference type="ARBA" id="ARBA00023128"/>
    </source>
</evidence>
<dbReference type="EC" id="3.6.5.-" evidence="14"/>
<evidence type="ECO:0000256" key="1">
    <source>
        <dbReference type="ARBA" id="ARBA00004200"/>
    </source>
</evidence>
<dbReference type="CDD" id="cd01893">
    <property type="entry name" value="Miro1"/>
    <property type="match status" value="1"/>
</dbReference>
<dbReference type="GO" id="GO:0007005">
    <property type="term" value="P:mitochondrion organization"/>
    <property type="evidence" value="ECO:0007669"/>
    <property type="project" value="InterPro"/>
</dbReference>
<dbReference type="PRINTS" id="PR00449">
    <property type="entry name" value="RASTRNSFRMNG"/>
</dbReference>
<dbReference type="SUPFAM" id="SSF52540">
    <property type="entry name" value="P-loop containing nucleoside triphosphate hydrolases"/>
    <property type="match status" value="2"/>
</dbReference>
<dbReference type="InterPro" id="IPR011992">
    <property type="entry name" value="EF-hand-dom_pair"/>
</dbReference>
<dbReference type="PROSITE" id="PS00018">
    <property type="entry name" value="EF_HAND_1"/>
    <property type="match status" value="2"/>
</dbReference>
<dbReference type="Gene3D" id="3.40.50.300">
    <property type="entry name" value="P-loop containing nucleotide triphosphate hydrolases"/>
    <property type="match status" value="2"/>
</dbReference>
<keyword evidence="11 14" id="KW-0496">Mitochondrion</keyword>
<feature type="domain" description="Miro" evidence="16">
    <location>
        <begin position="8"/>
        <end position="173"/>
    </location>
</feature>
<accession>A0A9N9QK10</accession>
<evidence type="ECO:0000256" key="13">
    <source>
        <dbReference type="ARBA" id="ARBA00023136"/>
    </source>
</evidence>
<keyword evidence="8 14" id="KW-0378">Hydrolase</keyword>